<sequence>MSTTTTEILRSFFFNGDEAPAGGNISIDVLDSWTNAGLAAAAPTTISWSDGRAAGNTTVVS</sequence>
<accession>A0A7W7QA80</accession>
<name>A0A7W7QA80_9PSEU</name>
<protein>
    <submittedName>
        <fullName evidence="1">Uncharacterized protein</fullName>
    </submittedName>
</protein>
<evidence type="ECO:0000313" key="1">
    <source>
        <dbReference type="EMBL" id="MBB4909461.1"/>
    </source>
</evidence>
<keyword evidence="2" id="KW-1185">Reference proteome</keyword>
<dbReference type="Proteomes" id="UP000520767">
    <property type="component" value="Unassembled WGS sequence"/>
</dbReference>
<comment type="caution">
    <text evidence="1">The sequence shown here is derived from an EMBL/GenBank/DDBJ whole genome shotgun (WGS) entry which is preliminary data.</text>
</comment>
<dbReference type="EMBL" id="JACHJQ010000006">
    <property type="protein sequence ID" value="MBB4909461.1"/>
    <property type="molecule type" value="Genomic_DNA"/>
</dbReference>
<proteinExistence type="predicted"/>
<gene>
    <name evidence="1" type="ORF">FHR82_005719</name>
</gene>
<dbReference type="RefSeq" id="WP_184813568.1">
    <property type="nucleotide sequence ID" value="NZ_JACHJQ010000006.1"/>
</dbReference>
<organism evidence="1 2">
    <name type="scientific">Actinophytocola algeriensis</name>
    <dbReference type="NCBI Taxonomy" id="1768010"/>
    <lineage>
        <taxon>Bacteria</taxon>
        <taxon>Bacillati</taxon>
        <taxon>Actinomycetota</taxon>
        <taxon>Actinomycetes</taxon>
        <taxon>Pseudonocardiales</taxon>
        <taxon>Pseudonocardiaceae</taxon>
    </lineage>
</organism>
<evidence type="ECO:0000313" key="2">
    <source>
        <dbReference type="Proteomes" id="UP000520767"/>
    </source>
</evidence>
<reference evidence="1 2" key="1">
    <citation type="submission" date="2020-08" db="EMBL/GenBank/DDBJ databases">
        <title>Genomic Encyclopedia of Type Strains, Phase III (KMG-III): the genomes of soil and plant-associated and newly described type strains.</title>
        <authorList>
            <person name="Whitman W."/>
        </authorList>
    </citation>
    <scope>NUCLEOTIDE SEQUENCE [LARGE SCALE GENOMIC DNA]</scope>
    <source>
        <strain evidence="1 2">CECT 8960</strain>
    </source>
</reference>
<dbReference type="AlphaFoldDB" id="A0A7W7QA80"/>